<dbReference type="RefSeq" id="WP_317490336.1">
    <property type="nucleotide sequence ID" value="NZ_CP136051.1"/>
</dbReference>
<feature type="domain" description="Arginosuccinate synthase-like N-terminal" evidence="8">
    <location>
        <begin position="4"/>
        <end position="165"/>
    </location>
</feature>
<gene>
    <name evidence="10" type="primary">argG</name>
    <name evidence="10" type="ORF">RT717_03415</name>
</gene>
<evidence type="ECO:0000256" key="5">
    <source>
        <dbReference type="ARBA" id="ARBA00022605"/>
    </source>
</evidence>
<evidence type="ECO:0000256" key="4">
    <source>
        <dbReference type="ARBA" id="ARBA00022598"/>
    </source>
</evidence>
<keyword evidence="11" id="KW-1185">Reference proteome</keyword>
<dbReference type="Pfam" id="PF20979">
    <property type="entry name" value="Arginosuc_syn_C"/>
    <property type="match status" value="1"/>
</dbReference>
<keyword evidence="6" id="KW-0547">Nucleotide-binding</keyword>
<sequence length="397" mass="43695">MKKKVLLAYSGGLDTSYCLIYLQSLGYEVHTALADTGGFTKEELDVLATKAIKLGAASHQVLNIVEEYYQEGIRFLLYGNVLKNQAYPLSVSAERVFQARAIARLANQLNVDAIAHGSTGAGNDQVRFDLVFQALCPGKEIIAPIREKKLSREEEIQFLKEHKVEMNFDKALYSVNQGLWGTSVGGKETLGSNGFLPEEAFPSKVTESASKSIVIEFEKGQPVGLDGKKMKPVEVIKALNALGGSYGIGRDIHVGDTILGIKGRVGFEAPAPAILIKAHQGLEKHVLSKFQLQIKEQQSLWYGQLMHEGLWLDPACRNLEAFLESSQARVTGKVFVVLAPYRFQVHGIESKFDLMNNLFGKYGEMNSLWSADDAKGFAKIFGVQQMIIQKVGEHAGE</sequence>
<keyword evidence="5" id="KW-0028">Amino-acid biosynthesis</keyword>
<comment type="pathway">
    <text evidence="1">Amino-acid biosynthesis; L-arginine biosynthesis; L-arginine from L-ornithine and carbamoyl phosphate: step 2/3.</text>
</comment>
<dbReference type="Gene3D" id="3.40.50.620">
    <property type="entry name" value="HUPs"/>
    <property type="match status" value="1"/>
</dbReference>
<evidence type="ECO:0000256" key="3">
    <source>
        <dbReference type="ARBA" id="ARBA00022571"/>
    </source>
</evidence>
<dbReference type="InterPro" id="IPR048268">
    <property type="entry name" value="Arginosuc_syn_C"/>
</dbReference>
<evidence type="ECO:0000256" key="1">
    <source>
        <dbReference type="ARBA" id="ARBA00004967"/>
    </source>
</evidence>
<evidence type="ECO:0000256" key="7">
    <source>
        <dbReference type="ARBA" id="ARBA00022840"/>
    </source>
</evidence>
<feature type="domain" description="Arginosuccinate synthase C-terminal" evidence="9">
    <location>
        <begin position="173"/>
        <end position="387"/>
    </location>
</feature>
<dbReference type="PROSITE" id="PS00564">
    <property type="entry name" value="ARGININOSUCCIN_SYN_1"/>
    <property type="match status" value="1"/>
</dbReference>
<evidence type="ECO:0000259" key="9">
    <source>
        <dbReference type="Pfam" id="PF20979"/>
    </source>
</evidence>
<dbReference type="NCBIfam" id="TIGR00032">
    <property type="entry name" value="argG"/>
    <property type="match status" value="1"/>
</dbReference>
<keyword evidence="4 10" id="KW-0436">Ligase</keyword>
<dbReference type="InterPro" id="IPR024074">
    <property type="entry name" value="AS_cat/multimer_dom_body"/>
</dbReference>
<keyword evidence="3" id="KW-0055">Arginine biosynthesis</keyword>
<evidence type="ECO:0000259" key="8">
    <source>
        <dbReference type="Pfam" id="PF00764"/>
    </source>
</evidence>
<proteinExistence type="predicted"/>
<dbReference type="GO" id="GO:0004055">
    <property type="term" value="F:argininosuccinate synthase activity"/>
    <property type="evidence" value="ECO:0007669"/>
    <property type="project" value="UniProtKB-EC"/>
</dbReference>
<evidence type="ECO:0000256" key="2">
    <source>
        <dbReference type="ARBA" id="ARBA00012286"/>
    </source>
</evidence>
<dbReference type="InterPro" id="IPR018223">
    <property type="entry name" value="Arginosuc_synth_CS"/>
</dbReference>
<dbReference type="PANTHER" id="PTHR11587:SF2">
    <property type="entry name" value="ARGININOSUCCINATE SYNTHASE"/>
    <property type="match status" value="1"/>
</dbReference>
<dbReference type="InterPro" id="IPR023434">
    <property type="entry name" value="Arginosuc_synth_type_1_subfam"/>
</dbReference>
<dbReference type="InterPro" id="IPR048267">
    <property type="entry name" value="Arginosuc_syn_N"/>
</dbReference>
<reference evidence="10 11" key="1">
    <citation type="journal article" date="2023" name="Microbiol. Resour. Announc.">
        <title>Complete Genome Sequence of Imperialibacter roseus strain P4T.</title>
        <authorList>
            <person name="Tizabi D.R."/>
            <person name="Bachvaroff T."/>
            <person name="Hill R.T."/>
        </authorList>
    </citation>
    <scope>NUCLEOTIDE SEQUENCE [LARGE SCALE GENOMIC DNA]</scope>
    <source>
        <strain evidence="10 11">P4T</strain>
    </source>
</reference>
<dbReference type="SUPFAM" id="SSF52402">
    <property type="entry name" value="Adenine nucleotide alpha hydrolases-like"/>
    <property type="match status" value="1"/>
</dbReference>
<dbReference type="Gene3D" id="3.90.1260.10">
    <property type="entry name" value="Argininosuccinate synthetase, chain A, domain 2"/>
    <property type="match status" value="1"/>
</dbReference>
<dbReference type="EMBL" id="CP136051">
    <property type="protein sequence ID" value="WOK07671.1"/>
    <property type="molecule type" value="Genomic_DNA"/>
</dbReference>
<keyword evidence="7" id="KW-0067">ATP-binding</keyword>
<dbReference type="InterPro" id="IPR001518">
    <property type="entry name" value="Arginosuc_synth"/>
</dbReference>
<accession>A0ABZ0IVG2</accession>
<organism evidence="10 11">
    <name type="scientific">Imperialibacter roseus</name>
    <dbReference type="NCBI Taxonomy" id="1324217"/>
    <lineage>
        <taxon>Bacteria</taxon>
        <taxon>Pseudomonadati</taxon>
        <taxon>Bacteroidota</taxon>
        <taxon>Cytophagia</taxon>
        <taxon>Cytophagales</taxon>
        <taxon>Flammeovirgaceae</taxon>
        <taxon>Imperialibacter</taxon>
    </lineage>
</organism>
<dbReference type="PANTHER" id="PTHR11587">
    <property type="entry name" value="ARGININOSUCCINATE SYNTHASE"/>
    <property type="match status" value="1"/>
</dbReference>
<dbReference type="Pfam" id="PF00764">
    <property type="entry name" value="Arginosuc_synth"/>
    <property type="match status" value="1"/>
</dbReference>
<evidence type="ECO:0000256" key="6">
    <source>
        <dbReference type="ARBA" id="ARBA00022741"/>
    </source>
</evidence>
<dbReference type="Proteomes" id="UP001302349">
    <property type="component" value="Chromosome"/>
</dbReference>
<name>A0ABZ0IVG2_9BACT</name>
<protein>
    <recommendedName>
        <fullName evidence="2">argininosuccinate synthase</fullName>
        <ecNumber evidence="2">6.3.4.5</ecNumber>
    </recommendedName>
</protein>
<dbReference type="CDD" id="cd01999">
    <property type="entry name" value="ASS"/>
    <property type="match status" value="1"/>
</dbReference>
<dbReference type="SUPFAM" id="SSF69864">
    <property type="entry name" value="Argininosuccinate synthetase, C-terminal domain"/>
    <property type="match status" value="1"/>
</dbReference>
<dbReference type="EC" id="6.3.4.5" evidence="2"/>
<dbReference type="InterPro" id="IPR014729">
    <property type="entry name" value="Rossmann-like_a/b/a_fold"/>
</dbReference>
<evidence type="ECO:0000313" key="11">
    <source>
        <dbReference type="Proteomes" id="UP001302349"/>
    </source>
</evidence>
<evidence type="ECO:0000313" key="10">
    <source>
        <dbReference type="EMBL" id="WOK07671.1"/>
    </source>
</evidence>